<dbReference type="HOGENOM" id="CLU_2396697_0_0_11"/>
<organism evidence="3 4">
    <name type="scientific">Nocardia nova SH22a</name>
    <dbReference type="NCBI Taxonomy" id="1415166"/>
    <lineage>
        <taxon>Bacteria</taxon>
        <taxon>Bacillati</taxon>
        <taxon>Actinomycetota</taxon>
        <taxon>Actinomycetes</taxon>
        <taxon>Mycobacteriales</taxon>
        <taxon>Nocardiaceae</taxon>
        <taxon>Nocardia</taxon>
    </lineage>
</organism>
<dbReference type="PATRIC" id="fig|1415166.3.peg.1928"/>
<evidence type="ECO:0000313" key="3">
    <source>
        <dbReference type="EMBL" id="AHH16703.1"/>
    </source>
</evidence>
<evidence type="ECO:0000256" key="1">
    <source>
        <dbReference type="SAM" id="MobiDB-lite"/>
    </source>
</evidence>
<reference evidence="3 4" key="1">
    <citation type="journal article" date="2014" name="Appl. Environ. Microbiol.">
        <title>Insights into the Microbial Degradation of Rubber and Gutta-Percha by Analysis of the Complete Genome of Nocardia nova SH22a.</title>
        <authorList>
            <person name="Luo Q."/>
            <person name="Hiessl S."/>
            <person name="Poehlein A."/>
            <person name="Daniel R."/>
            <person name="Steinbuchel A."/>
        </authorList>
    </citation>
    <scope>NUCLEOTIDE SEQUENCE [LARGE SCALE GENOMIC DNA]</scope>
    <source>
        <strain evidence="3">SH22a</strain>
    </source>
</reference>
<dbReference type="KEGG" id="nno:NONO_c19030"/>
<name>W5TCJ0_9NOCA</name>
<dbReference type="RefSeq" id="WP_025348194.1">
    <property type="nucleotide sequence ID" value="NZ_CP006850.1"/>
</dbReference>
<keyword evidence="2" id="KW-1133">Transmembrane helix</keyword>
<feature type="region of interest" description="Disordered" evidence="1">
    <location>
        <begin position="1"/>
        <end position="36"/>
    </location>
</feature>
<evidence type="ECO:0008006" key="5">
    <source>
        <dbReference type="Google" id="ProtNLM"/>
    </source>
</evidence>
<keyword evidence="2" id="KW-0472">Membrane</keyword>
<feature type="transmembrane region" description="Helical" evidence="2">
    <location>
        <begin position="58"/>
        <end position="79"/>
    </location>
</feature>
<sequence length="93" mass="9557">MADTDLREPTGGVPRAGAAMPRRLVPPVPAPAGSAGVRPGVFRVIGRVLAAELTVFEFAAVLAGVGSVLAAVRITRVVVTRGMSGKRRKRGLA</sequence>
<dbReference type="Proteomes" id="UP000019150">
    <property type="component" value="Chromosome"/>
</dbReference>
<evidence type="ECO:0000313" key="4">
    <source>
        <dbReference type="Proteomes" id="UP000019150"/>
    </source>
</evidence>
<dbReference type="STRING" id="1415166.NONO_c19030"/>
<protein>
    <recommendedName>
        <fullName evidence="5">Transmembrane protein</fullName>
    </recommendedName>
</protein>
<keyword evidence="4" id="KW-1185">Reference proteome</keyword>
<accession>W5TCJ0</accession>
<gene>
    <name evidence="3" type="ORF">NONO_c19030</name>
</gene>
<keyword evidence="2" id="KW-0812">Transmembrane</keyword>
<dbReference type="EMBL" id="CP006850">
    <property type="protein sequence ID" value="AHH16703.1"/>
    <property type="molecule type" value="Genomic_DNA"/>
</dbReference>
<proteinExistence type="predicted"/>
<dbReference type="AlphaFoldDB" id="W5TCJ0"/>
<evidence type="ECO:0000256" key="2">
    <source>
        <dbReference type="SAM" id="Phobius"/>
    </source>
</evidence>